<dbReference type="PRINTS" id="PR00032">
    <property type="entry name" value="HTHARAC"/>
</dbReference>
<feature type="domain" description="HTH araC/xylS-type" evidence="4">
    <location>
        <begin position="234"/>
        <end position="332"/>
    </location>
</feature>
<dbReference type="InterPro" id="IPR053142">
    <property type="entry name" value="PchR_regulatory_protein"/>
</dbReference>
<evidence type="ECO:0000256" key="1">
    <source>
        <dbReference type="ARBA" id="ARBA00023015"/>
    </source>
</evidence>
<protein>
    <recommendedName>
        <fullName evidence="4">HTH araC/xylS-type domain-containing protein</fullName>
    </recommendedName>
</protein>
<dbReference type="PROSITE" id="PS01124">
    <property type="entry name" value="HTH_ARAC_FAMILY_2"/>
    <property type="match status" value="1"/>
</dbReference>
<keyword evidence="3" id="KW-0804">Transcription</keyword>
<dbReference type="InterPro" id="IPR009057">
    <property type="entry name" value="Homeodomain-like_sf"/>
</dbReference>
<dbReference type="SMART" id="SM00342">
    <property type="entry name" value="HTH_ARAC"/>
    <property type="match status" value="1"/>
</dbReference>
<dbReference type="PANTHER" id="PTHR47893:SF1">
    <property type="entry name" value="REGULATORY PROTEIN PCHR"/>
    <property type="match status" value="1"/>
</dbReference>
<dbReference type="AlphaFoldDB" id="A0A1U7HY37"/>
<dbReference type="EMBL" id="MRCC01000003">
    <property type="protein sequence ID" value="OKH28510.1"/>
    <property type="molecule type" value="Genomic_DNA"/>
</dbReference>
<keyword evidence="1" id="KW-0805">Transcription regulation</keyword>
<dbReference type="Proteomes" id="UP000185984">
    <property type="component" value="Unassembled WGS sequence"/>
</dbReference>
<dbReference type="Gene3D" id="1.10.10.60">
    <property type="entry name" value="Homeodomain-like"/>
    <property type="match status" value="1"/>
</dbReference>
<dbReference type="SUPFAM" id="SSF46689">
    <property type="entry name" value="Homeodomain-like"/>
    <property type="match status" value="2"/>
</dbReference>
<dbReference type="GO" id="GO:0043565">
    <property type="term" value="F:sequence-specific DNA binding"/>
    <property type="evidence" value="ECO:0007669"/>
    <property type="project" value="InterPro"/>
</dbReference>
<proteinExistence type="predicted"/>
<dbReference type="GO" id="GO:0003700">
    <property type="term" value="F:DNA-binding transcription factor activity"/>
    <property type="evidence" value="ECO:0007669"/>
    <property type="project" value="InterPro"/>
</dbReference>
<sequence length="353" mass="39718">MDVSLTFTDFQSALDEFRQQTGADRHFYDCETYLTLPKTLGQGNVRSIQLRDGLELFLQDCQLHRSLSLKCLDTDLANSWIALKFCVSGFVSGSMRGSSTHLCSLAGEYALSYCPGNAGSIELPTGKQIRTVELAIAPSIFRDTIDEADFPPELRRILDANVPIPYWQFSKTTSLMAIALGQILHCPYQGKTRRLYLESKGLELIALYWKQLKVDRSELQKTHQLKPDDVKRIHQAKDLLIHQLDNPPSLLSLARQVGINDCKLKQGFRQVFGTTVFGYLHNYRMEQAAQLLQENHMTIAGVAHAVGFAHRGSFAAAFRRKFGVNPKDYLAAYQKQYWIVGQKSPSGDHKTSG</sequence>
<accession>A0A1U7HY37</accession>
<organism evidence="5 6">
    <name type="scientific">Chroogloeocystis siderophila 5.2 s.c.1</name>
    <dbReference type="NCBI Taxonomy" id="247279"/>
    <lineage>
        <taxon>Bacteria</taxon>
        <taxon>Bacillati</taxon>
        <taxon>Cyanobacteriota</taxon>
        <taxon>Cyanophyceae</taxon>
        <taxon>Oscillatoriophycideae</taxon>
        <taxon>Chroococcales</taxon>
        <taxon>Chroococcaceae</taxon>
        <taxon>Chroogloeocystis</taxon>
    </lineage>
</organism>
<name>A0A1U7HY37_9CHRO</name>
<gene>
    <name evidence="5" type="ORF">NIES1031_04560</name>
</gene>
<reference evidence="5 6" key="1">
    <citation type="submission" date="2016-11" db="EMBL/GenBank/DDBJ databases">
        <title>Draft Genome Sequences of Nine Cyanobacterial Strains from Diverse Habitats.</title>
        <authorList>
            <person name="Zhu T."/>
            <person name="Hou S."/>
            <person name="Lu X."/>
            <person name="Hess W.R."/>
        </authorList>
    </citation>
    <scope>NUCLEOTIDE SEQUENCE [LARGE SCALE GENOMIC DNA]</scope>
    <source>
        <strain evidence="5 6">5.2 s.c.1</strain>
    </source>
</reference>
<evidence type="ECO:0000256" key="3">
    <source>
        <dbReference type="ARBA" id="ARBA00023163"/>
    </source>
</evidence>
<dbReference type="PROSITE" id="PS00041">
    <property type="entry name" value="HTH_ARAC_FAMILY_1"/>
    <property type="match status" value="1"/>
</dbReference>
<dbReference type="Pfam" id="PF12833">
    <property type="entry name" value="HTH_18"/>
    <property type="match status" value="1"/>
</dbReference>
<evidence type="ECO:0000313" key="6">
    <source>
        <dbReference type="Proteomes" id="UP000185984"/>
    </source>
</evidence>
<evidence type="ECO:0000259" key="4">
    <source>
        <dbReference type="PROSITE" id="PS01124"/>
    </source>
</evidence>
<dbReference type="PANTHER" id="PTHR47893">
    <property type="entry name" value="REGULATORY PROTEIN PCHR"/>
    <property type="match status" value="1"/>
</dbReference>
<evidence type="ECO:0000313" key="5">
    <source>
        <dbReference type="EMBL" id="OKH28510.1"/>
    </source>
</evidence>
<dbReference type="InterPro" id="IPR018062">
    <property type="entry name" value="HTH_AraC-typ_CS"/>
</dbReference>
<comment type="caution">
    <text evidence="5">The sequence shown here is derived from an EMBL/GenBank/DDBJ whole genome shotgun (WGS) entry which is preliminary data.</text>
</comment>
<evidence type="ECO:0000256" key="2">
    <source>
        <dbReference type="ARBA" id="ARBA00023125"/>
    </source>
</evidence>
<keyword evidence="6" id="KW-1185">Reference proteome</keyword>
<dbReference type="InterPro" id="IPR020449">
    <property type="entry name" value="Tscrpt_reg_AraC-type_HTH"/>
</dbReference>
<dbReference type="InterPro" id="IPR018060">
    <property type="entry name" value="HTH_AraC"/>
</dbReference>
<dbReference type="RefSeq" id="WP_073548306.1">
    <property type="nucleotide sequence ID" value="NZ_CAWMVK010000023.1"/>
</dbReference>
<keyword evidence="2" id="KW-0238">DNA-binding</keyword>
<dbReference type="STRING" id="247279.NIES1031_04560"/>